<evidence type="ECO:0000256" key="1">
    <source>
        <dbReference type="SAM" id="MobiDB-lite"/>
    </source>
</evidence>
<protein>
    <submittedName>
        <fullName evidence="2">Uncharacterized protein</fullName>
    </submittedName>
</protein>
<dbReference type="EMBL" id="FNCF01000002">
    <property type="protein sequence ID" value="SDF99107.1"/>
    <property type="molecule type" value="Genomic_DNA"/>
</dbReference>
<evidence type="ECO:0000313" key="3">
    <source>
        <dbReference type="Proteomes" id="UP000198863"/>
    </source>
</evidence>
<reference evidence="3" key="1">
    <citation type="submission" date="2016-10" db="EMBL/GenBank/DDBJ databases">
        <authorList>
            <person name="Varghese N."/>
            <person name="Submissions S."/>
        </authorList>
    </citation>
    <scope>NUCLEOTIDE SEQUENCE [LARGE SCALE GENOMIC DNA]</scope>
    <source>
        <strain evidence="3">DSM 44526</strain>
    </source>
</reference>
<feature type="region of interest" description="Disordered" evidence="1">
    <location>
        <begin position="98"/>
        <end position="122"/>
    </location>
</feature>
<keyword evidence="3" id="KW-1185">Reference proteome</keyword>
<proteinExistence type="predicted"/>
<dbReference type="Proteomes" id="UP000198863">
    <property type="component" value="Unassembled WGS sequence"/>
</dbReference>
<sequence>MDGAANRWPGPSLYTLLAWVEVELLLESGAQVDAAHAVVTDGAESAFGPGWVQALATAAAAEGVPTDDGFPQLAELRADEDRAQRVLDRLHAWMRTRAGVPGAPPAPRDDLRWSAARPGQDG</sequence>
<organism evidence="2 3">
    <name type="scientific">Klenkia brasiliensis</name>
    <dbReference type="NCBI Taxonomy" id="333142"/>
    <lineage>
        <taxon>Bacteria</taxon>
        <taxon>Bacillati</taxon>
        <taxon>Actinomycetota</taxon>
        <taxon>Actinomycetes</taxon>
        <taxon>Geodermatophilales</taxon>
        <taxon>Geodermatophilaceae</taxon>
        <taxon>Klenkia</taxon>
    </lineage>
</organism>
<accession>A0A1G7QKN9</accession>
<evidence type="ECO:0000313" key="2">
    <source>
        <dbReference type="EMBL" id="SDF99107.1"/>
    </source>
</evidence>
<name>A0A1G7QKN9_9ACTN</name>
<gene>
    <name evidence="2" type="ORF">SAMN05660324_1520</name>
</gene>
<dbReference type="AlphaFoldDB" id="A0A1G7QKN9"/>